<sequence>MILVGYSHPISSTPLPPLKRLDDVEPVSGQKTIKSTLRSKSTFKAKTLKGVMINEPPLAPAKGNKSSSASKVNSAPAGKLKSVKIENDPPLAIVTKELNDIKLQISKNQSSYSRKYISTKNTSQHLKSLGRSSSRYKILRPSKRLFPPCIHYRCIDHLSNECLYYPICGLCGSYDHDTNGHNRIISLEREINPRNPQHAFKRCKAYGSLTHTIIDHYDIEWFKRGEALQAKKAEALKSTRAESSNANRSKTPTKRNSILVNFCDEKVDNINIAKNKRYPPDEYLHPYEPSQRYQINNNDVSFIEPYECPEPVVLETEVSFDQNGQTNQKDESVQNDAILNDGQSEHSNHTNDKKNH</sequence>
<dbReference type="EMBL" id="BQNB010011094">
    <property type="protein sequence ID" value="GJS86036.1"/>
    <property type="molecule type" value="Genomic_DNA"/>
</dbReference>
<comment type="caution">
    <text evidence="2">The sequence shown here is derived from an EMBL/GenBank/DDBJ whole genome shotgun (WGS) entry which is preliminary data.</text>
</comment>
<proteinExistence type="predicted"/>
<feature type="region of interest" description="Disordered" evidence="1">
    <location>
        <begin position="315"/>
        <end position="356"/>
    </location>
</feature>
<evidence type="ECO:0000256" key="1">
    <source>
        <dbReference type="SAM" id="MobiDB-lite"/>
    </source>
</evidence>
<feature type="compositionally biased region" description="Low complexity" evidence="1">
    <location>
        <begin position="60"/>
        <end position="73"/>
    </location>
</feature>
<feature type="compositionally biased region" description="Basic and acidic residues" evidence="1">
    <location>
        <begin position="343"/>
        <end position="356"/>
    </location>
</feature>
<accession>A0ABQ4Z8Y1</accession>
<gene>
    <name evidence="2" type="ORF">Tco_0752577</name>
</gene>
<evidence type="ECO:0000313" key="2">
    <source>
        <dbReference type="EMBL" id="GJS86036.1"/>
    </source>
</evidence>
<reference evidence="2" key="1">
    <citation type="journal article" date="2022" name="Int. J. Mol. Sci.">
        <title>Draft Genome of Tanacetum Coccineum: Genomic Comparison of Closely Related Tanacetum-Family Plants.</title>
        <authorList>
            <person name="Yamashiro T."/>
            <person name="Shiraishi A."/>
            <person name="Nakayama K."/>
            <person name="Satake H."/>
        </authorList>
    </citation>
    <scope>NUCLEOTIDE SEQUENCE</scope>
</reference>
<feature type="region of interest" description="Disordered" evidence="1">
    <location>
        <begin position="54"/>
        <end position="73"/>
    </location>
</feature>
<dbReference type="Proteomes" id="UP001151760">
    <property type="component" value="Unassembled WGS sequence"/>
</dbReference>
<protein>
    <submittedName>
        <fullName evidence="2">Uncharacterized protein</fullName>
    </submittedName>
</protein>
<keyword evidence="3" id="KW-1185">Reference proteome</keyword>
<organism evidence="2 3">
    <name type="scientific">Tanacetum coccineum</name>
    <dbReference type="NCBI Taxonomy" id="301880"/>
    <lineage>
        <taxon>Eukaryota</taxon>
        <taxon>Viridiplantae</taxon>
        <taxon>Streptophyta</taxon>
        <taxon>Embryophyta</taxon>
        <taxon>Tracheophyta</taxon>
        <taxon>Spermatophyta</taxon>
        <taxon>Magnoliopsida</taxon>
        <taxon>eudicotyledons</taxon>
        <taxon>Gunneridae</taxon>
        <taxon>Pentapetalae</taxon>
        <taxon>asterids</taxon>
        <taxon>campanulids</taxon>
        <taxon>Asterales</taxon>
        <taxon>Asteraceae</taxon>
        <taxon>Asteroideae</taxon>
        <taxon>Anthemideae</taxon>
        <taxon>Anthemidinae</taxon>
        <taxon>Tanacetum</taxon>
    </lineage>
</organism>
<name>A0ABQ4Z8Y1_9ASTR</name>
<reference evidence="2" key="2">
    <citation type="submission" date="2022-01" db="EMBL/GenBank/DDBJ databases">
        <authorList>
            <person name="Yamashiro T."/>
            <person name="Shiraishi A."/>
            <person name="Satake H."/>
            <person name="Nakayama K."/>
        </authorList>
    </citation>
    <scope>NUCLEOTIDE SEQUENCE</scope>
</reference>
<evidence type="ECO:0000313" key="3">
    <source>
        <dbReference type="Proteomes" id="UP001151760"/>
    </source>
</evidence>